<protein>
    <recommendedName>
        <fullName evidence="4">GDP/GTP exchange factor Sec2 N-terminal domain-containing protein</fullName>
    </recommendedName>
</protein>
<feature type="coiled-coil region" evidence="2">
    <location>
        <begin position="239"/>
        <end position="319"/>
    </location>
</feature>
<dbReference type="EMBL" id="JAUTDP010000012">
    <property type="protein sequence ID" value="KAK3391983.1"/>
    <property type="molecule type" value="Genomic_DNA"/>
</dbReference>
<reference evidence="5" key="1">
    <citation type="journal article" date="2023" name="Mol. Phylogenet. Evol.">
        <title>Genome-scale phylogeny and comparative genomics of the fungal order Sordariales.</title>
        <authorList>
            <person name="Hensen N."/>
            <person name="Bonometti L."/>
            <person name="Westerberg I."/>
            <person name="Brannstrom I.O."/>
            <person name="Guillou S."/>
            <person name="Cros-Aarteil S."/>
            <person name="Calhoun S."/>
            <person name="Haridas S."/>
            <person name="Kuo A."/>
            <person name="Mondo S."/>
            <person name="Pangilinan J."/>
            <person name="Riley R."/>
            <person name="LaButti K."/>
            <person name="Andreopoulos B."/>
            <person name="Lipzen A."/>
            <person name="Chen C."/>
            <person name="Yan M."/>
            <person name="Daum C."/>
            <person name="Ng V."/>
            <person name="Clum A."/>
            <person name="Steindorff A."/>
            <person name="Ohm R.A."/>
            <person name="Martin F."/>
            <person name="Silar P."/>
            <person name="Natvig D.O."/>
            <person name="Lalanne C."/>
            <person name="Gautier V."/>
            <person name="Ament-Velasquez S.L."/>
            <person name="Kruys A."/>
            <person name="Hutchinson M.I."/>
            <person name="Powell A.J."/>
            <person name="Barry K."/>
            <person name="Miller A.N."/>
            <person name="Grigoriev I.V."/>
            <person name="Debuchy R."/>
            <person name="Gladieux P."/>
            <person name="Hiltunen Thoren M."/>
            <person name="Johannesson H."/>
        </authorList>
    </citation>
    <scope>NUCLEOTIDE SEQUENCE</scope>
    <source>
        <strain evidence="5">FGSC 1904</strain>
    </source>
</reference>
<dbReference type="AlphaFoldDB" id="A0AAE0P208"/>
<evidence type="ECO:0000313" key="6">
    <source>
        <dbReference type="Proteomes" id="UP001281003"/>
    </source>
</evidence>
<feature type="domain" description="GDP/GTP exchange factor Sec2 N-terminal" evidence="4">
    <location>
        <begin position="213"/>
        <end position="300"/>
    </location>
</feature>
<dbReference type="PANTHER" id="PTHR14430:SF4">
    <property type="entry name" value="GDP_GTP EXCHANGE FACTOR SEC2 N-TERMINAL DOMAIN-CONTAINING PROTEIN"/>
    <property type="match status" value="1"/>
</dbReference>
<comment type="caution">
    <text evidence="5">The sequence shown here is derived from an EMBL/GenBank/DDBJ whole genome shotgun (WGS) entry which is preliminary data.</text>
</comment>
<dbReference type="SUPFAM" id="SSF144284">
    <property type="entry name" value="Sec2 N-terminal region"/>
    <property type="match status" value="1"/>
</dbReference>
<evidence type="ECO:0000313" key="5">
    <source>
        <dbReference type="EMBL" id="KAK3391983.1"/>
    </source>
</evidence>
<feature type="compositionally biased region" description="Polar residues" evidence="3">
    <location>
        <begin position="164"/>
        <end position="174"/>
    </location>
</feature>
<dbReference type="PANTHER" id="PTHR14430">
    <property type="entry name" value="RABIN3-RELATED"/>
    <property type="match status" value="1"/>
</dbReference>
<keyword evidence="6" id="KW-1185">Reference proteome</keyword>
<keyword evidence="1 2" id="KW-0175">Coiled coil</keyword>
<dbReference type="InterPro" id="IPR009449">
    <property type="entry name" value="Sec2_N"/>
</dbReference>
<sequence>MTMTAPPVVEPVTILSTAPCCPQCGVDLEGTKPFEEMQAAVLDAHNKIQELQNQVRLLNEKASSAVDRWADYEDEITRLKGQLKQQSQTQSSPSQISSPQQQQIQTAPLATPPQSATPSTTATANASPASAAGAGASRVGSVASVSSFLPTGAASRLSAFLTSRKSTPNLKSGTTPPPGSIPHMPTHQSTLSQSFTNGQSPLQQPFQSVPSVQHQKEVADLQQALSQEKSAHTETKAKLAKAETKLTATSREIEELSVTLFSEANEMVASERRARAKLEERVKTLEKRDEQKKERLEMLEGAVRRMERVREVLRETERVERGIHEGGGFETDDDDGVHAGTTLPVAVVRRENSRLDLDD</sequence>
<feature type="compositionally biased region" description="Low complexity" evidence="3">
    <location>
        <begin position="85"/>
        <end position="133"/>
    </location>
</feature>
<accession>A0AAE0P208</accession>
<feature type="coiled-coil region" evidence="2">
    <location>
        <begin position="34"/>
        <end position="68"/>
    </location>
</feature>
<dbReference type="GO" id="GO:0070319">
    <property type="term" value="C:Golgi to plasma membrane transport vesicle"/>
    <property type="evidence" value="ECO:0007669"/>
    <property type="project" value="TreeGrafter"/>
</dbReference>
<dbReference type="GO" id="GO:0006887">
    <property type="term" value="P:exocytosis"/>
    <property type="evidence" value="ECO:0007669"/>
    <property type="project" value="TreeGrafter"/>
</dbReference>
<dbReference type="Proteomes" id="UP001281003">
    <property type="component" value="Unassembled WGS sequence"/>
</dbReference>
<dbReference type="Gene3D" id="6.10.140.910">
    <property type="match status" value="1"/>
</dbReference>
<feature type="region of interest" description="Disordered" evidence="3">
    <location>
        <begin position="81"/>
        <end position="133"/>
    </location>
</feature>
<dbReference type="GO" id="GO:0051286">
    <property type="term" value="C:cell tip"/>
    <property type="evidence" value="ECO:0007669"/>
    <property type="project" value="TreeGrafter"/>
</dbReference>
<proteinExistence type="predicted"/>
<dbReference type="Pfam" id="PF06428">
    <property type="entry name" value="Sec2p"/>
    <property type="match status" value="1"/>
</dbReference>
<gene>
    <name evidence="5" type="ORF">B0T20DRAFT_362550</name>
</gene>
<evidence type="ECO:0000256" key="3">
    <source>
        <dbReference type="SAM" id="MobiDB-lite"/>
    </source>
</evidence>
<evidence type="ECO:0000256" key="2">
    <source>
        <dbReference type="SAM" id="Coils"/>
    </source>
</evidence>
<organism evidence="5 6">
    <name type="scientific">Sordaria brevicollis</name>
    <dbReference type="NCBI Taxonomy" id="83679"/>
    <lineage>
        <taxon>Eukaryota</taxon>
        <taxon>Fungi</taxon>
        <taxon>Dikarya</taxon>
        <taxon>Ascomycota</taxon>
        <taxon>Pezizomycotina</taxon>
        <taxon>Sordariomycetes</taxon>
        <taxon>Sordariomycetidae</taxon>
        <taxon>Sordariales</taxon>
        <taxon>Sordariaceae</taxon>
        <taxon>Sordaria</taxon>
    </lineage>
</organism>
<evidence type="ECO:0000259" key="4">
    <source>
        <dbReference type="Pfam" id="PF06428"/>
    </source>
</evidence>
<dbReference type="GO" id="GO:0005085">
    <property type="term" value="F:guanyl-nucleotide exchange factor activity"/>
    <property type="evidence" value="ECO:0007669"/>
    <property type="project" value="InterPro"/>
</dbReference>
<reference evidence="5" key="2">
    <citation type="submission" date="2023-07" db="EMBL/GenBank/DDBJ databases">
        <authorList>
            <consortium name="Lawrence Berkeley National Laboratory"/>
            <person name="Haridas S."/>
            <person name="Hensen N."/>
            <person name="Bonometti L."/>
            <person name="Westerberg I."/>
            <person name="Brannstrom I.O."/>
            <person name="Guillou S."/>
            <person name="Cros-Aarteil S."/>
            <person name="Calhoun S."/>
            <person name="Kuo A."/>
            <person name="Mondo S."/>
            <person name="Pangilinan J."/>
            <person name="Riley R."/>
            <person name="LaButti K."/>
            <person name="Andreopoulos B."/>
            <person name="Lipzen A."/>
            <person name="Chen C."/>
            <person name="Yanf M."/>
            <person name="Daum C."/>
            <person name="Ng V."/>
            <person name="Clum A."/>
            <person name="Steindorff A."/>
            <person name="Ohm R."/>
            <person name="Martin F."/>
            <person name="Silar P."/>
            <person name="Natvig D."/>
            <person name="Lalanne C."/>
            <person name="Gautier V."/>
            <person name="Ament-velasquez S.L."/>
            <person name="Kruys A."/>
            <person name="Hutchinson M.I."/>
            <person name="Powell A.J."/>
            <person name="Barry K."/>
            <person name="Miller A.N."/>
            <person name="Grigoriev I.V."/>
            <person name="Debuchy R."/>
            <person name="Gladieux P."/>
            <person name="Thoren M.H."/>
            <person name="Johannesson H."/>
        </authorList>
    </citation>
    <scope>NUCLEOTIDE SEQUENCE</scope>
    <source>
        <strain evidence="5">FGSC 1904</strain>
    </source>
</reference>
<dbReference type="InterPro" id="IPR040351">
    <property type="entry name" value="RAB3IL/RAB3IP/Sec2"/>
</dbReference>
<feature type="compositionally biased region" description="Polar residues" evidence="3">
    <location>
        <begin position="186"/>
        <end position="207"/>
    </location>
</feature>
<feature type="region of interest" description="Disordered" evidence="3">
    <location>
        <begin position="164"/>
        <end position="207"/>
    </location>
</feature>
<name>A0AAE0P208_SORBR</name>
<evidence type="ECO:0000256" key="1">
    <source>
        <dbReference type="ARBA" id="ARBA00023054"/>
    </source>
</evidence>